<keyword evidence="3" id="KW-1185">Reference proteome</keyword>
<comment type="caution">
    <text evidence="2">The sequence shown here is derived from an EMBL/GenBank/DDBJ whole genome shotgun (WGS) entry which is preliminary data.</text>
</comment>
<proteinExistence type="predicted"/>
<sequence>MKIAEFSKAAVDAEVLLIKKKSMRISKQVLLCCVAALFGLFTLISLHAVLAALCWYILNIGVLGISFIILAFDIVCMALLFLCASKQRVSEEEIEAKIIRNYNLKELRNSLAITALLGTLSGPLGEFIRRFLWNFVKRMLGKNG</sequence>
<dbReference type="EMBL" id="JASBAO010000001">
    <property type="protein sequence ID" value="MDI2091072.1"/>
    <property type="molecule type" value="Genomic_DNA"/>
</dbReference>
<dbReference type="Proteomes" id="UP001431634">
    <property type="component" value="Unassembled WGS sequence"/>
</dbReference>
<evidence type="ECO:0000256" key="1">
    <source>
        <dbReference type="SAM" id="Phobius"/>
    </source>
</evidence>
<reference evidence="2" key="1">
    <citation type="submission" date="2023-05" db="EMBL/GenBank/DDBJ databases">
        <title>Whole genome sequence of Commensalibacter sp.</title>
        <authorList>
            <person name="Charoenyingcharoen P."/>
            <person name="Yukphan P."/>
        </authorList>
    </citation>
    <scope>NUCLEOTIDE SEQUENCE</scope>
    <source>
        <strain evidence="2">TBRC 16381</strain>
    </source>
</reference>
<feature type="transmembrane region" description="Helical" evidence="1">
    <location>
        <begin position="29"/>
        <end position="58"/>
    </location>
</feature>
<gene>
    <name evidence="2" type="ORF">QJV27_06780</name>
</gene>
<name>A0ABT6Q1T4_9PROT</name>
<dbReference type="RefSeq" id="WP_281448181.1">
    <property type="nucleotide sequence ID" value="NZ_JASBAO010000001.1"/>
</dbReference>
<keyword evidence="1" id="KW-1133">Transmembrane helix</keyword>
<accession>A0ABT6Q1T4</accession>
<protein>
    <recommendedName>
        <fullName evidence="4">Phage holin family protein</fullName>
    </recommendedName>
</protein>
<evidence type="ECO:0000313" key="2">
    <source>
        <dbReference type="EMBL" id="MDI2091072.1"/>
    </source>
</evidence>
<keyword evidence="1" id="KW-0812">Transmembrane</keyword>
<evidence type="ECO:0008006" key="4">
    <source>
        <dbReference type="Google" id="ProtNLM"/>
    </source>
</evidence>
<feature type="transmembrane region" description="Helical" evidence="1">
    <location>
        <begin position="64"/>
        <end position="84"/>
    </location>
</feature>
<organism evidence="2 3">
    <name type="scientific">Commensalibacter oyaizuii</name>
    <dbReference type="NCBI Taxonomy" id="3043873"/>
    <lineage>
        <taxon>Bacteria</taxon>
        <taxon>Pseudomonadati</taxon>
        <taxon>Pseudomonadota</taxon>
        <taxon>Alphaproteobacteria</taxon>
        <taxon>Acetobacterales</taxon>
        <taxon>Acetobacteraceae</taxon>
    </lineage>
</organism>
<keyword evidence="1" id="KW-0472">Membrane</keyword>
<evidence type="ECO:0000313" key="3">
    <source>
        <dbReference type="Proteomes" id="UP001431634"/>
    </source>
</evidence>